<keyword evidence="2" id="KW-1133">Transmembrane helix</keyword>
<dbReference type="InterPro" id="IPR032675">
    <property type="entry name" value="LRR_dom_sf"/>
</dbReference>
<gene>
    <name evidence="4" type="ORF">HMPREF1872_00632</name>
</gene>
<keyword evidence="2" id="KW-0472">Membrane</keyword>
<dbReference type="InterPro" id="IPR050715">
    <property type="entry name" value="LRR-SigEffector_domain"/>
</dbReference>
<evidence type="ECO:0000256" key="3">
    <source>
        <dbReference type="SAM" id="SignalP"/>
    </source>
</evidence>
<dbReference type="RefSeq" id="WP_066713733.1">
    <property type="nucleotide sequence ID" value="NZ_JARFNM010000001.1"/>
</dbReference>
<feature type="signal peptide" evidence="3">
    <location>
        <begin position="1"/>
        <end position="21"/>
    </location>
</feature>
<sequence>MRKLLSIGIASLFFCSLFVNNRIQTHAEQNSTATTSLNMQEPSLDVASSNDNSQHKSDSVQASDEPNSQEIDKADTEVKLNSNIVKLANDNSAKLADNSENQALSGVKVESNASIYSDRATSWQTWTDKNNNSAEWRLENGTLTISADVLPCPTVYSVNSTAKNFHAFDSLLGKYGFERGQATPWFEQRDSITKIILETKTGGGKIKVKAAEGGNSVFVGTNNTFTGLGAVKEIIGLENLDISELTSLAYMFAGCKELQSLDLSSWDISHITDLSGTFAHMEKLETLNISNWDTSKVINFSYLFCNTPSLKNLDNLSSFKTDEVQNLEATFYKSKIRNLNDIANWNTSKVTNMISTFSGSISECELDLTNWDVSKVTDMSSMFGGSQLKKLNAANWNCSQVTSMNRMFAEADKVESIDVSNWQTANVTDMTYMFNNTKYVSTLATENWDVSKVTSMMNMFKGAQELKNLNISKWKTTALTNMENIFAHCENLNSLDVSNLDVSKVTTMRNAFPHLGSKTNLATLDVSKWQTQNVEDMACMFSCTKLKAIDVSNWDVGKVNTIEKMFEYAENLRSLDLSKWQIQENCNRVMLLCATSSLQKIDLGKNSALFSTHIPSNWVTMNIAGKDPVLYSKDDLGNIWRAVNKIDENTGTITSSGTEENPVGEPMTAEEMFKYSAKLKNLQQDKLTFVRVPMKLTLHLNNAEDGKVEDKYVGYIKLKKENSKTEPIIEQCFWQKNPTNSIVDGKLSNDPSIDLAKLINPSFKDYKFMAWTTDQVGTQKFDWKGSNQFNLTNLDFNNQHTELYAEWSSNGDSTKHEIGTGQVPIEPAPQAHLPNYIPSDTSDTNGTVELRAITPAKRGQIVKTGELINSTNYLAYLVIGVAYILAKRRK</sequence>
<dbReference type="AlphaFoldDB" id="A0A133YEB9"/>
<evidence type="ECO:0000313" key="4">
    <source>
        <dbReference type="EMBL" id="KXB41544.1"/>
    </source>
</evidence>
<feature type="chain" id="PRO_5039060113" evidence="3">
    <location>
        <begin position="22"/>
        <end position="890"/>
    </location>
</feature>
<evidence type="ECO:0000256" key="2">
    <source>
        <dbReference type="SAM" id="Phobius"/>
    </source>
</evidence>
<proteinExistence type="predicted"/>
<dbReference type="STRING" id="1497955.HMPREF1872_00632"/>
<dbReference type="Proteomes" id="UP000070080">
    <property type="component" value="Unassembled WGS sequence"/>
</dbReference>
<dbReference type="PANTHER" id="PTHR45752">
    <property type="entry name" value="LEUCINE-RICH REPEAT-CONTAINING"/>
    <property type="match status" value="1"/>
</dbReference>
<feature type="compositionally biased region" description="Polar residues" evidence="1">
    <location>
        <begin position="43"/>
        <end position="52"/>
    </location>
</feature>
<dbReference type="EMBL" id="LSCV01000012">
    <property type="protein sequence ID" value="KXB41544.1"/>
    <property type="molecule type" value="Genomic_DNA"/>
</dbReference>
<dbReference type="Gene3D" id="3.80.10.10">
    <property type="entry name" value="Ribonuclease Inhibitor"/>
    <property type="match status" value="2"/>
</dbReference>
<dbReference type="SUPFAM" id="SSF52058">
    <property type="entry name" value="L domain-like"/>
    <property type="match status" value="2"/>
</dbReference>
<feature type="transmembrane region" description="Helical" evidence="2">
    <location>
        <begin position="867"/>
        <end position="886"/>
    </location>
</feature>
<dbReference type="Pfam" id="PF03382">
    <property type="entry name" value="DUF285"/>
    <property type="match status" value="4"/>
</dbReference>
<organism evidence="4 5">
    <name type="scientific">Amygdalobacter nucleatus</name>
    <dbReference type="NCBI Taxonomy" id="3029274"/>
    <lineage>
        <taxon>Bacteria</taxon>
        <taxon>Bacillati</taxon>
        <taxon>Bacillota</taxon>
        <taxon>Clostridia</taxon>
        <taxon>Eubacteriales</taxon>
        <taxon>Oscillospiraceae</taxon>
        <taxon>Amygdalobacter</taxon>
    </lineage>
</organism>
<feature type="compositionally biased region" description="Polar residues" evidence="1">
    <location>
        <begin position="59"/>
        <end position="69"/>
    </location>
</feature>
<protein>
    <submittedName>
        <fullName evidence="4">Repeat protein</fullName>
    </submittedName>
</protein>
<dbReference type="NCBIfam" id="TIGR02167">
    <property type="entry name" value="Liste_lipo_26"/>
    <property type="match status" value="9"/>
</dbReference>
<accession>A0A133YEB9</accession>
<keyword evidence="2" id="KW-0812">Transmembrane</keyword>
<dbReference type="InterPro" id="IPR005046">
    <property type="entry name" value="DUF285"/>
</dbReference>
<evidence type="ECO:0000313" key="5">
    <source>
        <dbReference type="Proteomes" id="UP000070080"/>
    </source>
</evidence>
<keyword evidence="3" id="KW-0732">Signal</keyword>
<evidence type="ECO:0000256" key="1">
    <source>
        <dbReference type="SAM" id="MobiDB-lite"/>
    </source>
</evidence>
<dbReference type="OrthoDB" id="5847479at2"/>
<dbReference type="PANTHER" id="PTHR45752:SF187">
    <property type="entry name" value="LEUCINE-RICH REPEAT AND IQ DOMAIN-CONTAINING PROTEIN 4"/>
    <property type="match status" value="1"/>
</dbReference>
<dbReference type="InterPro" id="IPR011889">
    <property type="entry name" value="Liste_lipo_26"/>
</dbReference>
<comment type="caution">
    <text evidence="4">The sequence shown here is derived from an EMBL/GenBank/DDBJ whole genome shotgun (WGS) entry which is preliminary data.</text>
</comment>
<reference evidence="5" key="1">
    <citation type="submission" date="2016-01" db="EMBL/GenBank/DDBJ databases">
        <authorList>
            <person name="Mitreva M."/>
            <person name="Pepin K.H."/>
            <person name="Mihindukulasuriya K.A."/>
            <person name="Fulton R."/>
            <person name="Fronick C."/>
            <person name="O'Laughlin M."/>
            <person name="Miner T."/>
            <person name="Herter B."/>
            <person name="Rosa B.A."/>
            <person name="Cordes M."/>
            <person name="Tomlinson C."/>
            <person name="Wollam A."/>
            <person name="Palsikar V.B."/>
            <person name="Mardis E.R."/>
            <person name="Wilson R.K."/>
        </authorList>
    </citation>
    <scope>NUCLEOTIDE SEQUENCE [LARGE SCALE GENOMIC DNA]</scope>
    <source>
        <strain evidence="5">KA00274</strain>
    </source>
</reference>
<dbReference type="PATRIC" id="fig|1497955.3.peg.610"/>
<feature type="region of interest" description="Disordered" evidence="1">
    <location>
        <begin position="43"/>
        <end position="69"/>
    </location>
</feature>
<name>A0A133YEB9_9FIRM</name>
<keyword evidence="5" id="KW-1185">Reference proteome</keyword>